<dbReference type="AlphaFoldDB" id="A0AA38CVM4"/>
<dbReference type="GO" id="GO:0015074">
    <property type="term" value="P:DNA integration"/>
    <property type="evidence" value="ECO:0007669"/>
    <property type="project" value="UniProtKB-KW"/>
</dbReference>
<dbReference type="PROSITE" id="PS51898">
    <property type="entry name" value="TYR_RECOMBINASE"/>
    <property type="match status" value="1"/>
</dbReference>
<dbReference type="InterPro" id="IPR044068">
    <property type="entry name" value="CB"/>
</dbReference>
<keyword evidence="3 5" id="KW-0238">DNA-binding</keyword>
<evidence type="ECO:0000256" key="2">
    <source>
        <dbReference type="ARBA" id="ARBA00022908"/>
    </source>
</evidence>
<dbReference type="GO" id="GO:0006310">
    <property type="term" value="P:DNA recombination"/>
    <property type="evidence" value="ECO:0007669"/>
    <property type="project" value="UniProtKB-KW"/>
</dbReference>
<dbReference type="InterPro" id="IPR004107">
    <property type="entry name" value="Integrase_SAM-like_N"/>
</dbReference>
<evidence type="ECO:0000256" key="5">
    <source>
        <dbReference type="PROSITE-ProRule" id="PRU01248"/>
    </source>
</evidence>
<feature type="domain" description="Core-binding (CB)" evidence="7">
    <location>
        <begin position="71"/>
        <end position="153"/>
    </location>
</feature>
<dbReference type="Proteomes" id="UP001157161">
    <property type="component" value="Unassembled WGS sequence"/>
</dbReference>
<reference evidence="8" key="2">
    <citation type="submission" date="2023-02" db="EMBL/GenBank/DDBJ databases">
        <authorList>
            <person name="Sun Q."/>
            <person name="Mori K."/>
        </authorList>
    </citation>
    <scope>NUCLEOTIDE SEQUENCE</scope>
    <source>
        <strain evidence="8">NBRC 112290</strain>
    </source>
</reference>
<dbReference type="PANTHER" id="PTHR30629:SF2">
    <property type="entry name" value="PROPHAGE INTEGRASE INTS-RELATED"/>
    <property type="match status" value="1"/>
</dbReference>
<keyword evidence="10" id="KW-1185">Reference proteome</keyword>
<dbReference type="PROSITE" id="PS51900">
    <property type="entry name" value="CB"/>
    <property type="match status" value="1"/>
</dbReference>
<gene>
    <name evidence="8" type="ORF">GCM10025875_34810</name>
    <name evidence="9" type="ORF">GCM10025875_35970</name>
</gene>
<dbReference type="Gene3D" id="1.10.443.10">
    <property type="entry name" value="Intergrase catalytic core"/>
    <property type="match status" value="1"/>
</dbReference>
<dbReference type="Pfam" id="PF14659">
    <property type="entry name" value="Phage_int_SAM_3"/>
    <property type="match status" value="1"/>
</dbReference>
<evidence type="ECO:0000256" key="1">
    <source>
        <dbReference type="ARBA" id="ARBA00008857"/>
    </source>
</evidence>
<organism evidence="8 10">
    <name type="scientific">Litorihabitans aurantiacus</name>
    <dbReference type="NCBI Taxonomy" id="1930061"/>
    <lineage>
        <taxon>Bacteria</taxon>
        <taxon>Bacillati</taxon>
        <taxon>Actinomycetota</taxon>
        <taxon>Actinomycetes</taxon>
        <taxon>Micrococcales</taxon>
        <taxon>Beutenbergiaceae</taxon>
        <taxon>Litorihabitans</taxon>
    </lineage>
</organism>
<evidence type="ECO:0000313" key="10">
    <source>
        <dbReference type="Proteomes" id="UP001157161"/>
    </source>
</evidence>
<evidence type="ECO:0000259" key="6">
    <source>
        <dbReference type="PROSITE" id="PS51898"/>
    </source>
</evidence>
<evidence type="ECO:0000256" key="4">
    <source>
        <dbReference type="ARBA" id="ARBA00023172"/>
    </source>
</evidence>
<dbReference type="Gene3D" id="1.10.150.130">
    <property type="match status" value="1"/>
</dbReference>
<dbReference type="EMBL" id="BSUM01000001">
    <property type="protein sequence ID" value="GMA33489.1"/>
    <property type="molecule type" value="Genomic_DNA"/>
</dbReference>
<dbReference type="InterPro" id="IPR013762">
    <property type="entry name" value="Integrase-like_cat_sf"/>
</dbReference>
<dbReference type="GO" id="GO:0003677">
    <property type="term" value="F:DNA binding"/>
    <property type="evidence" value="ECO:0007669"/>
    <property type="project" value="UniProtKB-UniRule"/>
</dbReference>
<dbReference type="SUPFAM" id="SSF56349">
    <property type="entry name" value="DNA breaking-rejoining enzymes"/>
    <property type="match status" value="2"/>
</dbReference>
<name>A0AA38CVM4_9MICO</name>
<dbReference type="InterPro" id="IPR011010">
    <property type="entry name" value="DNA_brk_join_enz"/>
</dbReference>
<protein>
    <submittedName>
        <fullName evidence="8">Phage integrase</fullName>
    </submittedName>
</protein>
<dbReference type="EMBL" id="BSUM01000002">
    <property type="protein sequence ID" value="GMA33605.1"/>
    <property type="molecule type" value="Genomic_DNA"/>
</dbReference>
<evidence type="ECO:0000256" key="3">
    <source>
        <dbReference type="ARBA" id="ARBA00023125"/>
    </source>
</evidence>
<dbReference type="PANTHER" id="PTHR30629">
    <property type="entry name" value="PROPHAGE INTEGRASE"/>
    <property type="match status" value="1"/>
</dbReference>
<dbReference type="InterPro" id="IPR002104">
    <property type="entry name" value="Integrase_catalytic"/>
</dbReference>
<reference evidence="8" key="1">
    <citation type="journal article" date="2014" name="Int. J. Syst. Evol. Microbiol.">
        <title>Complete genome sequence of Corynebacterium casei LMG S-19264T (=DSM 44701T), isolated from a smear-ripened cheese.</title>
        <authorList>
            <consortium name="US DOE Joint Genome Institute (JGI-PGF)"/>
            <person name="Walter F."/>
            <person name="Albersmeier A."/>
            <person name="Kalinowski J."/>
            <person name="Ruckert C."/>
        </authorList>
    </citation>
    <scope>NUCLEOTIDE SEQUENCE</scope>
    <source>
        <strain evidence="8">NBRC 112290</strain>
    </source>
</reference>
<comment type="similarity">
    <text evidence="1">Belongs to the 'phage' integrase family.</text>
</comment>
<dbReference type="InterPro" id="IPR050808">
    <property type="entry name" value="Phage_Integrase"/>
</dbReference>
<dbReference type="Pfam" id="PF00589">
    <property type="entry name" value="Phage_integrase"/>
    <property type="match status" value="1"/>
</dbReference>
<keyword evidence="4" id="KW-0233">DNA recombination</keyword>
<sequence>MPKKRSHGDGGLYRIRDGKLWRATVTYGRDPETGKPLVWSATSRTQKGARDKMDAAREEIAEYGAPIDKKVTVEQWAPRWLALAQRDIDPKTYSTYASLVRRHVLPAIGSIKVAALKPSDVAAVRTAIMDKGLATSTARQSHVVIRLMLDAARKDRLCRTNVADDAPAPKARRSTAVAAKRGAFTTAQAIRLLEVAAELPDGRGARWWFKMLTGARQTEVLGASIADLDLGVAGDEALMGYYAVNWKLEELSRRHGCGGMCGRVRAALCPSAQWVIPDDFEMRQVDGRWHLTRPKSKTGRVTPLIPQLAEMIRAHLALTADQPNPHGLVWHDGNGRPISPKVDGQEWRELLVAAGLISAEHAVPGGTTMTGHWARHTAVTVLMEATHGDAQLVGEIVGHSSAEVTAIYRHVREEERAAAANAVAKAWGAALPTRTAAIAGNAG</sequence>
<evidence type="ECO:0000259" key="7">
    <source>
        <dbReference type="PROSITE" id="PS51900"/>
    </source>
</evidence>
<accession>A0AA38CVM4</accession>
<feature type="domain" description="Tyr recombinase" evidence="6">
    <location>
        <begin position="179"/>
        <end position="421"/>
    </location>
</feature>
<comment type="caution">
    <text evidence="8">The sequence shown here is derived from an EMBL/GenBank/DDBJ whole genome shotgun (WGS) entry which is preliminary data.</text>
</comment>
<dbReference type="RefSeq" id="WP_284252327.1">
    <property type="nucleotide sequence ID" value="NZ_BSUM01000001.1"/>
</dbReference>
<dbReference type="InterPro" id="IPR010998">
    <property type="entry name" value="Integrase_recombinase_N"/>
</dbReference>
<evidence type="ECO:0000313" key="9">
    <source>
        <dbReference type="EMBL" id="GMA33605.1"/>
    </source>
</evidence>
<evidence type="ECO:0000313" key="8">
    <source>
        <dbReference type="EMBL" id="GMA33489.1"/>
    </source>
</evidence>
<keyword evidence="2" id="KW-0229">DNA integration</keyword>
<proteinExistence type="inferred from homology"/>